<dbReference type="KEGG" id="amt:Amet_0486"/>
<sequence length="340" mass="37708">MTNLIRTLNPLAMLMILMIVTILVSAIIMTFMVKKKYEKISEDLHNSSEDERNIYEYAVLNSIIEDYKTAATRNPNEVNTQAIIEKNFNRVHRGLSLGERFVRQAVSLMIILGLLGTFYGLTLSIADLVALLGGSGSSEMLNSMDSIVQGLINSVSGMSVAFITSLFGIASSIILTIIIVFVNIEDSKEAIMVEIEEYLDNKVALDFARQQALDPAAPRSNLEIGMGQVMEGFTNSLNEKLSVLLETSAEQLIAATKESQTSAEAIQSSMESFNHSIETFSENTRDFSEFNHNLRTNIERMDVAFADLVQDLKENGKDLSKNQEAVESLSRAIDKLSERL</sequence>
<proteinExistence type="predicted"/>
<dbReference type="HOGENOM" id="CLU_815448_0_0_9"/>
<evidence type="ECO:0000313" key="3">
    <source>
        <dbReference type="Proteomes" id="UP000001572"/>
    </source>
</evidence>
<dbReference type="RefSeq" id="WP_011971621.1">
    <property type="nucleotide sequence ID" value="NC_009633.1"/>
</dbReference>
<feature type="transmembrane region" description="Helical" evidence="1">
    <location>
        <begin position="105"/>
        <end position="131"/>
    </location>
</feature>
<dbReference type="Gene3D" id="1.10.287.950">
    <property type="entry name" value="Methyl-accepting chemotaxis protein"/>
    <property type="match status" value="1"/>
</dbReference>
<keyword evidence="1" id="KW-0472">Membrane</keyword>
<name>A6TKJ5_ALKMQ</name>
<accession>A6TKJ5</accession>
<evidence type="ECO:0000256" key="1">
    <source>
        <dbReference type="SAM" id="Phobius"/>
    </source>
</evidence>
<feature type="transmembrane region" description="Helical" evidence="1">
    <location>
        <begin position="12"/>
        <end position="33"/>
    </location>
</feature>
<keyword evidence="3" id="KW-1185">Reference proteome</keyword>
<gene>
    <name evidence="2" type="ordered locus">Amet_0486</name>
</gene>
<feature type="transmembrane region" description="Helical" evidence="1">
    <location>
        <begin position="151"/>
        <end position="182"/>
    </location>
</feature>
<dbReference type="STRING" id="293826.Amet_0486"/>
<protein>
    <submittedName>
        <fullName evidence="2">Uncharacterized protein</fullName>
    </submittedName>
</protein>
<evidence type="ECO:0000313" key="2">
    <source>
        <dbReference type="EMBL" id="ABR46713.1"/>
    </source>
</evidence>
<dbReference type="EMBL" id="CP000724">
    <property type="protein sequence ID" value="ABR46713.1"/>
    <property type="molecule type" value="Genomic_DNA"/>
</dbReference>
<dbReference type="OrthoDB" id="418869at2"/>
<keyword evidence="1" id="KW-1133">Transmembrane helix</keyword>
<organism evidence="2 3">
    <name type="scientific">Alkaliphilus metalliredigens (strain QYMF)</name>
    <dbReference type="NCBI Taxonomy" id="293826"/>
    <lineage>
        <taxon>Bacteria</taxon>
        <taxon>Bacillati</taxon>
        <taxon>Bacillota</taxon>
        <taxon>Clostridia</taxon>
        <taxon>Peptostreptococcales</taxon>
        <taxon>Natronincolaceae</taxon>
        <taxon>Alkaliphilus</taxon>
    </lineage>
</organism>
<dbReference type="SUPFAM" id="SSF58104">
    <property type="entry name" value="Methyl-accepting chemotaxis protein (MCP) signaling domain"/>
    <property type="match status" value="1"/>
</dbReference>
<dbReference type="Proteomes" id="UP000001572">
    <property type="component" value="Chromosome"/>
</dbReference>
<keyword evidence="1" id="KW-0812">Transmembrane</keyword>
<reference evidence="3" key="1">
    <citation type="journal article" date="2016" name="Genome Announc.">
        <title>Complete genome sequence of Alkaliphilus metalliredigens strain QYMF, an alkaliphilic and metal-reducing bacterium isolated from borax-contaminated leachate ponds.</title>
        <authorList>
            <person name="Hwang C."/>
            <person name="Copeland A."/>
            <person name="Lucas S."/>
            <person name="Lapidus A."/>
            <person name="Barry K."/>
            <person name="Detter J.C."/>
            <person name="Glavina Del Rio T."/>
            <person name="Hammon N."/>
            <person name="Israni S."/>
            <person name="Dalin E."/>
            <person name="Tice H."/>
            <person name="Pitluck S."/>
            <person name="Chertkov O."/>
            <person name="Brettin T."/>
            <person name="Bruce D."/>
            <person name="Han C."/>
            <person name="Schmutz J."/>
            <person name="Larimer F."/>
            <person name="Land M.L."/>
            <person name="Hauser L."/>
            <person name="Kyrpides N."/>
            <person name="Mikhailova N."/>
            <person name="Ye Q."/>
            <person name="Zhou J."/>
            <person name="Richardson P."/>
            <person name="Fields M.W."/>
        </authorList>
    </citation>
    <scope>NUCLEOTIDE SEQUENCE [LARGE SCALE GENOMIC DNA]</scope>
    <source>
        <strain evidence="3">QYMF</strain>
    </source>
</reference>
<dbReference type="AlphaFoldDB" id="A6TKJ5"/>
<dbReference type="eggNOG" id="COG0811">
    <property type="taxonomic scope" value="Bacteria"/>
</dbReference>